<evidence type="ECO:0000313" key="2">
    <source>
        <dbReference type="Proteomes" id="UP000298030"/>
    </source>
</evidence>
<dbReference type="Proteomes" id="UP000298030">
    <property type="component" value="Unassembled WGS sequence"/>
</dbReference>
<keyword evidence="2" id="KW-1185">Reference proteome</keyword>
<accession>A0A4Y7RZS0</accession>
<dbReference type="STRING" id="71717.A0A4Y7RZS0"/>
<dbReference type="EMBL" id="QPFP01000394">
    <property type="protein sequence ID" value="TEB14296.1"/>
    <property type="molecule type" value="Genomic_DNA"/>
</dbReference>
<comment type="caution">
    <text evidence="1">The sequence shown here is derived from an EMBL/GenBank/DDBJ whole genome shotgun (WGS) entry which is preliminary data.</text>
</comment>
<dbReference type="AlphaFoldDB" id="A0A4Y7RZS0"/>
<dbReference type="OrthoDB" id="3266532at2759"/>
<proteinExistence type="predicted"/>
<sequence>MSYSPFTPFSTTDGNHVVLSYHKSFADFIFDQARSGSFACDQVSHHRLLTEHCFRIMNDNLKFNIANIPSSFIIDCENPDLQNEVQRNISPDLSYSCQSWSRHLSLTQPPFTVVSTLSDFLQLRVLFWIEVMNLLNAATRCDPDLLPSNANGLRRSGVRRLILNDSDLKYVA</sequence>
<evidence type="ECO:0000313" key="1">
    <source>
        <dbReference type="EMBL" id="TEB14296.1"/>
    </source>
</evidence>
<organism evidence="1 2">
    <name type="scientific">Coprinellus micaceus</name>
    <name type="common">Glistening ink-cap mushroom</name>
    <name type="synonym">Coprinus micaceus</name>
    <dbReference type="NCBI Taxonomy" id="71717"/>
    <lineage>
        <taxon>Eukaryota</taxon>
        <taxon>Fungi</taxon>
        <taxon>Dikarya</taxon>
        <taxon>Basidiomycota</taxon>
        <taxon>Agaricomycotina</taxon>
        <taxon>Agaricomycetes</taxon>
        <taxon>Agaricomycetidae</taxon>
        <taxon>Agaricales</taxon>
        <taxon>Agaricineae</taxon>
        <taxon>Psathyrellaceae</taxon>
        <taxon>Coprinellus</taxon>
    </lineage>
</organism>
<gene>
    <name evidence="1" type="ORF">FA13DRAFT_1805520</name>
</gene>
<name>A0A4Y7RZS0_COPMI</name>
<protein>
    <submittedName>
        <fullName evidence="1">Uncharacterized protein</fullName>
    </submittedName>
</protein>
<reference evidence="1 2" key="1">
    <citation type="journal article" date="2019" name="Nat. Ecol. Evol.">
        <title>Megaphylogeny resolves global patterns of mushroom evolution.</title>
        <authorList>
            <person name="Varga T."/>
            <person name="Krizsan K."/>
            <person name="Foldi C."/>
            <person name="Dima B."/>
            <person name="Sanchez-Garcia M."/>
            <person name="Sanchez-Ramirez S."/>
            <person name="Szollosi G.J."/>
            <person name="Szarkandi J.G."/>
            <person name="Papp V."/>
            <person name="Albert L."/>
            <person name="Andreopoulos W."/>
            <person name="Angelini C."/>
            <person name="Antonin V."/>
            <person name="Barry K.W."/>
            <person name="Bougher N.L."/>
            <person name="Buchanan P."/>
            <person name="Buyck B."/>
            <person name="Bense V."/>
            <person name="Catcheside P."/>
            <person name="Chovatia M."/>
            <person name="Cooper J."/>
            <person name="Damon W."/>
            <person name="Desjardin D."/>
            <person name="Finy P."/>
            <person name="Geml J."/>
            <person name="Haridas S."/>
            <person name="Hughes K."/>
            <person name="Justo A."/>
            <person name="Karasinski D."/>
            <person name="Kautmanova I."/>
            <person name="Kiss B."/>
            <person name="Kocsube S."/>
            <person name="Kotiranta H."/>
            <person name="LaButti K.M."/>
            <person name="Lechner B.E."/>
            <person name="Liimatainen K."/>
            <person name="Lipzen A."/>
            <person name="Lukacs Z."/>
            <person name="Mihaltcheva S."/>
            <person name="Morgado L.N."/>
            <person name="Niskanen T."/>
            <person name="Noordeloos M.E."/>
            <person name="Ohm R.A."/>
            <person name="Ortiz-Santana B."/>
            <person name="Ovrebo C."/>
            <person name="Racz N."/>
            <person name="Riley R."/>
            <person name="Savchenko A."/>
            <person name="Shiryaev A."/>
            <person name="Soop K."/>
            <person name="Spirin V."/>
            <person name="Szebenyi C."/>
            <person name="Tomsovsky M."/>
            <person name="Tulloss R.E."/>
            <person name="Uehling J."/>
            <person name="Grigoriev I.V."/>
            <person name="Vagvolgyi C."/>
            <person name="Papp T."/>
            <person name="Martin F.M."/>
            <person name="Miettinen O."/>
            <person name="Hibbett D.S."/>
            <person name="Nagy L.G."/>
        </authorList>
    </citation>
    <scope>NUCLEOTIDE SEQUENCE [LARGE SCALE GENOMIC DNA]</scope>
    <source>
        <strain evidence="1 2">FP101781</strain>
    </source>
</reference>